<gene>
    <name evidence="2" type="ORF">PQO05_24545</name>
</gene>
<dbReference type="RefSeq" id="WP_273630107.1">
    <property type="nucleotide sequence ID" value="NZ_CP117167.1"/>
</dbReference>
<dbReference type="InterPro" id="IPR014710">
    <property type="entry name" value="RmlC-like_jellyroll"/>
</dbReference>
<dbReference type="Gene3D" id="2.60.120.10">
    <property type="entry name" value="Jelly Rolls"/>
    <property type="match status" value="1"/>
</dbReference>
<dbReference type="InterPro" id="IPR018490">
    <property type="entry name" value="cNMP-bd_dom_sf"/>
</dbReference>
<organism evidence="2 3">
    <name type="scientific">Mucilaginibacter jinjuensis</name>
    <dbReference type="NCBI Taxonomy" id="1176721"/>
    <lineage>
        <taxon>Bacteria</taxon>
        <taxon>Pseudomonadati</taxon>
        <taxon>Bacteroidota</taxon>
        <taxon>Sphingobacteriia</taxon>
        <taxon>Sphingobacteriales</taxon>
        <taxon>Sphingobacteriaceae</taxon>
        <taxon>Mucilaginibacter</taxon>
    </lineage>
</organism>
<keyword evidence="3" id="KW-1185">Reference proteome</keyword>
<dbReference type="SUPFAM" id="SSF51206">
    <property type="entry name" value="cAMP-binding domain-like"/>
    <property type="match status" value="1"/>
</dbReference>
<dbReference type="Proteomes" id="UP001216139">
    <property type="component" value="Chromosome"/>
</dbReference>
<accession>A0ABY7T8A6</accession>
<sequence>MHSEFETYLRTYGLPDESVCRISSLAMSRTLRRNEFLMSTGDVCRHKVFVMSGMLRIFNITADGNEHILQFSPEHSWVLDVESYDMQIPSKVNIGAVEPSEILYWHKADFEKLRIEVPELRLYAEQLISRNIHHSRDRILSALGATPEEKYEDFVQKFPNLLNRLPLRMIASYLGVSLKTLNRVRHDQLQRI</sequence>
<name>A0ABY7T8A6_9SPHI</name>
<protein>
    <submittedName>
        <fullName evidence="2">Crp/Fnr family transcriptional regulator</fullName>
    </submittedName>
</protein>
<evidence type="ECO:0000313" key="2">
    <source>
        <dbReference type="EMBL" id="WCT11907.1"/>
    </source>
</evidence>
<dbReference type="CDD" id="cd00038">
    <property type="entry name" value="CAP_ED"/>
    <property type="match status" value="1"/>
</dbReference>
<feature type="domain" description="Cyclic nucleotide-binding" evidence="1">
    <location>
        <begin position="29"/>
        <end position="113"/>
    </location>
</feature>
<proteinExistence type="predicted"/>
<dbReference type="InterPro" id="IPR000595">
    <property type="entry name" value="cNMP-bd_dom"/>
</dbReference>
<evidence type="ECO:0000313" key="3">
    <source>
        <dbReference type="Proteomes" id="UP001216139"/>
    </source>
</evidence>
<reference evidence="2 3" key="1">
    <citation type="submission" date="2023-02" db="EMBL/GenBank/DDBJ databases">
        <title>Genome sequence of Mucilaginibacter jinjuensis strain KACC 16571.</title>
        <authorList>
            <person name="Kim S."/>
            <person name="Heo J."/>
            <person name="Kwon S.-W."/>
        </authorList>
    </citation>
    <scope>NUCLEOTIDE SEQUENCE [LARGE SCALE GENOMIC DNA]</scope>
    <source>
        <strain evidence="2 3">KACC 16571</strain>
    </source>
</reference>
<evidence type="ECO:0000259" key="1">
    <source>
        <dbReference type="Pfam" id="PF00027"/>
    </source>
</evidence>
<dbReference type="EMBL" id="CP117167">
    <property type="protein sequence ID" value="WCT11907.1"/>
    <property type="molecule type" value="Genomic_DNA"/>
</dbReference>
<dbReference type="Pfam" id="PF00027">
    <property type="entry name" value="cNMP_binding"/>
    <property type="match status" value="1"/>
</dbReference>